<dbReference type="Gene3D" id="1.10.3720.10">
    <property type="entry name" value="MetI-like"/>
    <property type="match status" value="1"/>
</dbReference>
<evidence type="ECO:0000256" key="2">
    <source>
        <dbReference type="ARBA" id="ARBA00022448"/>
    </source>
</evidence>
<dbReference type="eggNOG" id="COG1174">
    <property type="taxonomic scope" value="Bacteria"/>
</dbReference>
<evidence type="ECO:0000256" key="6">
    <source>
        <dbReference type="RuleBase" id="RU363032"/>
    </source>
</evidence>
<protein>
    <submittedName>
        <fullName evidence="8">Osmoprotectant transport system permease protein</fullName>
    </submittedName>
</protein>
<dbReference type="RefSeq" id="WP_042215335.1">
    <property type="nucleotide sequence ID" value="NZ_BBLU01000009.1"/>
</dbReference>
<dbReference type="PANTHER" id="PTHR30177">
    <property type="entry name" value="GLYCINE BETAINE/L-PROLINE TRANSPORT SYSTEM PERMEASE PROTEIN PROW"/>
    <property type="match status" value="1"/>
</dbReference>
<feature type="transmembrane region" description="Helical" evidence="6">
    <location>
        <begin position="47"/>
        <end position="69"/>
    </location>
</feature>
<feature type="transmembrane region" description="Helical" evidence="6">
    <location>
        <begin position="174"/>
        <end position="193"/>
    </location>
</feature>
<organism evidence="8 9">
    <name type="scientific">Demequina mangrovi</name>
    <dbReference type="NCBI Taxonomy" id="1043493"/>
    <lineage>
        <taxon>Bacteria</taxon>
        <taxon>Bacillati</taxon>
        <taxon>Actinomycetota</taxon>
        <taxon>Actinomycetes</taxon>
        <taxon>Micrococcales</taxon>
        <taxon>Demequinaceae</taxon>
        <taxon>Demequina</taxon>
    </lineage>
</organism>
<keyword evidence="5 6" id="KW-0472">Membrane</keyword>
<dbReference type="EMBL" id="FNZI01000008">
    <property type="protein sequence ID" value="SEJ68633.1"/>
    <property type="molecule type" value="Genomic_DNA"/>
</dbReference>
<dbReference type="PROSITE" id="PS50928">
    <property type="entry name" value="ABC_TM1"/>
    <property type="match status" value="1"/>
</dbReference>
<keyword evidence="9" id="KW-1185">Reference proteome</keyword>
<proteinExistence type="inferred from homology"/>
<keyword evidence="3 6" id="KW-0812">Transmembrane</keyword>
<comment type="subcellular location">
    <subcellularLocation>
        <location evidence="6">Cell membrane</location>
        <topology evidence="6">Multi-pass membrane protein</topology>
    </subcellularLocation>
    <subcellularLocation>
        <location evidence="1">Membrane</location>
        <topology evidence="1">Multi-pass membrane protein</topology>
    </subcellularLocation>
</comment>
<feature type="transmembrane region" description="Helical" evidence="6">
    <location>
        <begin position="205"/>
        <end position="223"/>
    </location>
</feature>
<dbReference type="CDD" id="cd06261">
    <property type="entry name" value="TM_PBP2"/>
    <property type="match status" value="1"/>
</dbReference>
<evidence type="ECO:0000313" key="8">
    <source>
        <dbReference type="EMBL" id="SEJ68633.1"/>
    </source>
</evidence>
<dbReference type="SUPFAM" id="SSF161098">
    <property type="entry name" value="MetI-like"/>
    <property type="match status" value="1"/>
</dbReference>
<feature type="domain" description="ABC transmembrane type-1" evidence="7">
    <location>
        <begin position="47"/>
        <end position="223"/>
    </location>
</feature>
<dbReference type="GO" id="GO:0031460">
    <property type="term" value="P:glycine betaine transport"/>
    <property type="evidence" value="ECO:0007669"/>
    <property type="project" value="TreeGrafter"/>
</dbReference>
<dbReference type="InterPro" id="IPR035906">
    <property type="entry name" value="MetI-like_sf"/>
</dbReference>
<dbReference type="GO" id="GO:0055085">
    <property type="term" value="P:transmembrane transport"/>
    <property type="evidence" value="ECO:0007669"/>
    <property type="project" value="InterPro"/>
</dbReference>
<feature type="transmembrane region" description="Helical" evidence="6">
    <location>
        <begin position="90"/>
        <end position="118"/>
    </location>
</feature>
<evidence type="ECO:0000256" key="5">
    <source>
        <dbReference type="ARBA" id="ARBA00023136"/>
    </source>
</evidence>
<reference evidence="9" key="1">
    <citation type="submission" date="2016-10" db="EMBL/GenBank/DDBJ databases">
        <authorList>
            <person name="Varghese N."/>
        </authorList>
    </citation>
    <scope>NUCLEOTIDE SEQUENCE [LARGE SCALE GENOMIC DNA]</scope>
    <source>
        <strain evidence="9">DSM 24868</strain>
    </source>
</reference>
<evidence type="ECO:0000256" key="4">
    <source>
        <dbReference type="ARBA" id="ARBA00022989"/>
    </source>
</evidence>
<dbReference type="InterPro" id="IPR051204">
    <property type="entry name" value="ABC_transp_perm/SBD"/>
</dbReference>
<name>A0A1H7ASQ3_9MICO</name>
<gene>
    <name evidence="8" type="ORF">SAMN05421637_2690</name>
</gene>
<dbReference type="Pfam" id="PF00528">
    <property type="entry name" value="BPD_transp_1"/>
    <property type="match status" value="1"/>
</dbReference>
<evidence type="ECO:0000256" key="3">
    <source>
        <dbReference type="ARBA" id="ARBA00022692"/>
    </source>
</evidence>
<accession>A0A1H7ASQ3</accession>
<dbReference type="PANTHER" id="PTHR30177:SF33">
    <property type="entry name" value="POSSIBLE OSMOPROTECTANT (GLYCINE BETAINE_CARNITINE_CHOLINE_L-PROLINE) TRANSPORT INTEGRAL MEMBRANE PROTEIN ABC TRANSPORTER PROZ"/>
    <property type="match status" value="1"/>
</dbReference>
<dbReference type="Proteomes" id="UP000183315">
    <property type="component" value="Unassembled WGS sequence"/>
</dbReference>
<dbReference type="InterPro" id="IPR000515">
    <property type="entry name" value="MetI-like"/>
</dbReference>
<keyword evidence="4 6" id="KW-1133">Transmembrane helix</keyword>
<evidence type="ECO:0000259" key="7">
    <source>
        <dbReference type="PROSITE" id="PS50928"/>
    </source>
</evidence>
<dbReference type="GO" id="GO:0005886">
    <property type="term" value="C:plasma membrane"/>
    <property type="evidence" value="ECO:0007669"/>
    <property type="project" value="UniProtKB-SubCell"/>
</dbReference>
<sequence length="243" mass="24991">MSTVSDAWDYLTDPESWTGSHGMFGTNLDGSLRFQQDSIIALTLEHLYMSIAAVGIAAALALPLGLWLGHVRRGGGVTTVISNTSRAMPTLALLTLFSASAIGFGNRAVIIAAAIFAFPPILTNTFTGMAGVDADVREAAFGQGMTRLQVALRVELPLAVPLIAAGMRTSTTQTVATVPLAALVAGGGLGVIINTGVATQRYGQVLAGGLLIAALCLAIDQLLARAQRAVTPRPLRTGAPVAA</sequence>
<keyword evidence="2 6" id="KW-0813">Transport</keyword>
<evidence type="ECO:0000313" key="9">
    <source>
        <dbReference type="Proteomes" id="UP000183315"/>
    </source>
</evidence>
<dbReference type="AlphaFoldDB" id="A0A1H7ASQ3"/>
<evidence type="ECO:0000256" key="1">
    <source>
        <dbReference type="ARBA" id="ARBA00004141"/>
    </source>
</evidence>
<comment type="similarity">
    <text evidence="6">Belongs to the binding-protein-dependent transport system permease family.</text>
</comment>
<dbReference type="STRING" id="1043493.SAMN05421637_2690"/>
<dbReference type="OrthoDB" id="5244012at2"/>